<keyword evidence="3" id="KW-0560">Oxidoreductase</keyword>
<dbReference type="PANTHER" id="PTHR43255">
    <property type="entry name" value="IRON-SULFUR-BINDING OXIDOREDUCTASE FADF-RELATED-RELATED"/>
    <property type="match status" value="1"/>
</dbReference>
<dbReference type="Pfam" id="PF02754">
    <property type="entry name" value="CCG"/>
    <property type="match status" value="2"/>
</dbReference>
<keyword evidence="4" id="KW-0408">Iron</keyword>
<dbReference type="PANTHER" id="PTHR43255:SF1">
    <property type="entry name" value="IRON-SULFUR-BINDING OXIDOREDUCTASE FADF-RELATED"/>
    <property type="match status" value="1"/>
</dbReference>
<dbReference type="SUPFAM" id="SSF51971">
    <property type="entry name" value="Nucleotide-binding domain"/>
    <property type="match status" value="1"/>
</dbReference>
<evidence type="ECO:0000256" key="3">
    <source>
        <dbReference type="ARBA" id="ARBA00023002"/>
    </source>
</evidence>
<dbReference type="EMBL" id="JH600068">
    <property type="protein sequence ID" value="EIG51944.1"/>
    <property type="molecule type" value="Genomic_DNA"/>
</dbReference>
<name>I2PWN8_9BACT</name>
<evidence type="ECO:0000256" key="1">
    <source>
        <dbReference type="ARBA" id="ARBA00022485"/>
    </source>
</evidence>
<dbReference type="NCBIfam" id="NF045663">
    <property type="entry name" value="diclust_near_Sec"/>
    <property type="match status" value="1"/>
</dbReference>
<dbReference type="Pfam" id="PF13534">
    <property type="entry name" value="Fer4_17"/>
    <property type="match status" value="1"/>
</dbReference>
<sequence>MNLKELNEWEDRCTQEAAPRCRAACPLHLDVRGFCAHMARRHWDKAWSLLARSLPLPGLMARLCDAPCQADCLRRDLGGALAVAGLERFCASMARPAGPPRPMPSRHFRVAVLGGGVSGLCAAWELARRGFEVSLHRTAPVGIPADFPAAILEGELENLERLGVILAPAPDPDPELPEALLREVRAVFVDGDALPELLHGRGEPDAATCATSQTGLFACRPGESSFALRAAVGRRLTISVERFMQGIPLGMAREGEGPYRTRLVTDVSGVAPIPAIAPEAGFTEATAGAEAGRCLDCQCLTCVKHCVFLEHYKSYPKAYARQIYNNSSNVVGLRQANTMINSCTLCGLCEELCPGRFSMAAVCLDARRVMVAQDRMPPSAHEFALRDMAFANGERCALARHAPGTTISRYLFFPGCQLTACDPDGVAAAYDDLCRRLGGVGLLLSCCGAPARWSGRDALFQTSMAALGERWRALGRPALIVACPSCAVTLADGLPEAPRISYWSLLRTIGLPPGAAEAGGIGLAVNDPCAARHCEALRQDVRTLLGQCGVSPVEPARTGRTTECCGYGGLSAEANPELGSRVAKHRAEAASEDFVTYCAMCREQLAKAGKRALHLFDLLFPREDDPAARPVTGYSQRRENRARLKERLLDDVWRDPMAKLREAFEAIPIVVTDEAARRMEERRILASDIAKVLRQAEETGRRFVHAESGHFLASYQPSFVTYWVEYGVTPAGYLVYNVWSHRLRITGGQA</sequence>
<dbReference type="InterPro" id="IPR017900">
    <property type="entry name" value="4Fe4S_Fe_S_CS"/>
</dbReference>
<dbReference type="GO" id="GO:0046872">
    <property type="term" value="F:metal ion binding"/>
    <property type="evidence" value="ECO:0007669"/>
    <property type="project" value="UniProtKB-KW"/>
</dbReference>
<dbReference type="Pfam" id="PF13450">
    <property type="entry name" value="NAD_binding_8"/>
    <property type="match status" value="1"/>
</dbReference>
<organism evidence="7">
    <name type="scientific">Desulfovibrio sp. U5L</name>
    <dbReference type="NCBI Taxonomy" id="596152"/>
    <lineage>
        <taxon>Bacteria</taxon>
        <taxon>Pseudomonadati</taxon>
        <taxon>Thermodesulfobacteriota</taxon>
        <taxon>Desulfovibrionia</taxon>
        <taxon>Desulfovibrionales</taxon>
        <taxon>Desulfovibrionaceae</taxon>
        <taxon>Desulfovibrio</taxon>
    </lineage>
</organism>
<dbReference type="InterPro" id="IPR036188">
    <property type="entry name" value="FAD/NAD-bd_sf"/>
</dbReference>
<evidence type="ECO:0000256" key="2">
    <source>
        <dbReference type="ARBA" id="ARBA00022723"/>
    </source>
</evidence>
<dbReference type="InterPro" id="IPR051460">
    <property type="entry name" value="HdrC_iron-sulfur_subunit"/>
</dbReference>
<feature type="domain" description="4Fe-4S ferredoxin-type" evidence="6">
    <location>
        <begin position="332"/>
        <end position="362"/>
    </location>
</feature>
<dbReference type="Gene3D" id="3.50.50.60">
    <property type="entry name" value="FAD/NAD(P)-binding domain"/>
    <property type="match status" value="1"/>
</dbReference>
<dbReference type="AlphaFoldDB" id="I2PWN8"/>
<reference evidence="7" key="1">
    <citation type="submission" date="2011-11" db="EMBL/GenBank/DDBJ databases">
        <title>Improved High-Quality Draft sequence of Desulfovibrio sp. U5L.</title>
        <authorList>
            <consortium name="US DOE Joint Genome Institute"/>
            <person name="Lucas S."/>
            <person name="Han J."/>
            <person name="Lapidus A."/>
            <person name="Cheng J.-F."/>
            <person name="Goodwin L."/>
            <person name="Pitluck S."/>
            <person name="Peters L."/>
            <person name="Ovchinnikova G."/>
            <person name="Held B."/>
            <person name="Detter J.C."/>
            <person name="Han C."/>
            <person name="Tapia R."/>
            <person name="Land M."/>
            <person name="Hauser L."/>
            <person name="Kyrpides N."/>
            <person name="Ivanova N."/>
            <person name="Pagani I."/>
            <person name="Gabster J."/>
            <person name="Walker C."/>
            <person name="Stolyar S."/>
            <person name="Stahl D."/>
            <person name="Arkin A."/>
            <person name="Dehal P."/>
            <person name="Hazen T."/>
            <person name="Woyke T."/>
        </authorList>
    </citation>
    <scope>NUCLEOTIDE SEQUENCE [LARGE SCALE GENOMIC DNA]</scope>
    <source>
        <strain evidence="7">U5L</strain>
    </source>
</reference>
<evidence type="ECO:0000256" key="4">
    <source>
        <dbReference type="ARBA" id="ARBA00023004"/>
    </source>
</evidence>
<dbReference type="Pfam" id="PF14691">
    <property type="entry name" value="Fer4_20"/>
    <property type="match status" value="1"/>
</dbReference>
<dbReference type="InterPro" id="IPR009051">
    <property type="entry name" value="Helical_ferredxn"/>
</dbReference>
<gene>
    <name evidence="7" type="ORF">DesU5LDRAFT_0228</name>
</gene>
<evidence type="ECO:0000256" key="5">
    <source>
        <dbReference type="ARBA" id="ARBA00023014"/>
    </source>
</evidence>
<dbReference type="InterPro" id="IPR017896">
    <property type="entry name" value="4Fe4S_Fe-S-bd"/>
</dbReference>
<dbReference type="eggNOG" id="COG0247">
    <property type="taxonomic scope" value="Bacteria"/>
</dbReference>
<dbReference type="PROSITE" id="PS51379">
    <property type="entry name" value="4FE4S_FER_2"/>
    <property type="match status" value="1"/>
</dbReference>
<keyword evidence="1" id="KW-0004">4Fe-4S</keyword>
<evidence type="ECO:0000259" key="6">
    <source>
        <dbReference type="PROSITE" id="PS51379"/>
    </source>
</evidence>
<dbReference type="PROSITE" id="PS00198">
    <property type="entry name" value="4FE4S_FER_1"/>
    <property type="match status" value="1"/>
</dbReference>
<keyword evidence="2" id="KW-0479">Metal-binding</keyword>
<dbReference type="Gene3D" id="1.10.1060.10">
    <property type="entry name" value="Alpha-helical ferredoxin"/>
    <property type="match status" value="2"/>
</dbReference>
<dbReference type="SUPFAM" id="SSF46548">
    <property type="entry name" value="alpha-helical ferredoxin"/>
    <property type="match status" value="1"/>
</dbReference>
<dbReference type="GO" id="GO:0005886">
    <property type="term" value="C:plasma membrane"/>
    <property type="evidence" value="ECO:0007669"/>
    <property type="project" value="TreeGrafter"/>
</dbReference>
<dbReference type="eggNOG" id="COG0493">
    <property type="taxonomic scope" value="Bacteria"/>
</dbReference>
<dbReference type="STRING" id="596152.DesU5LDRAFT_0228"/>
<keyword evidence="5" id="KW-0411">Iron-sulfur</keyword>
<dbReference type="OrthoDB" id="9803192at2"/>
<dbReference type="SUPFAM" id="SSF51905">
    <property type="entry name" value="FAD/NAD(P)-binding domain"/>
    <property type="match status" value="1"/>
</dbReference>
<dbReference type="HOGENOM" id="CLU_363603_0_0_7"/>
<evidence type="ECO:0000313" key="7">
    <source>
        <dbReference type="EMBL" id="EIG51944.1"/>
    </source>
</evidence>
<accession>I2PWN8</accession>
<proteinExistence type="predicted"/>
<dbReference type="InterPro" id="IPR028261">
    <property type="entry name" value="DPD_II"/>
</dbReference>
<dbReference type="GO" id="GO:0016491">
    <property type="term" value="F:oxidoreductase activity"/>
    <property type="evidence" value="ECO:0007669"/>
    <property type="project" value="UniProtKB-KW"/>
</dbReference>
<dbReference type="InterPro" id="IPR004017">
    <property type="entry name" value="Cys_rich_dom"/>
</dbReference>
<dbReference type="GO" id="GO:0051539">
    <property type="term" value="F:4 iron, 4 sulfur cluster binding"/>
    <property type="evidence" value="ECO:0007669"/>
    <property type="project" value="UniProtKB-KW"/>
</dbReference>
<protein>
    <submittedName>
        <fullName evidence="7">NADPH-dependent glutamate synthase beta chain-like oxidoreductase</fullName>
    </submittedName>
</protein>